<organism evidence="1">
    <name type="scientific">marine sediment metagenome</name>
    <dbReference type="NCBI Taxonomy" id="412755"/>
    <lineage>
        <taxon>unclassified sequences</taxon>
        <taxon>metagenomes</taxon>
        <taxon>ecological metagenomes</taxon>
    </lineage>
</organism>
<reference evidence="1" key="1">
    <citation type="journal article" date="2015" name="Nature">
        <title>Complex archaea that bridge the gap between prokaryotes and eukaryotes.</title>
        <authorList>
            <person name="Spang A."/>
            <person name="Saw J.H."/>
            <person name="Jorgensen S.L."/>
            <person name="Zaremba-Niedzwiedzka K."/>
            <person name="Martijn J."/>
            <person name="Lind A.E."/>
            <person name="van Eijk R."/>
            <person name="Schleper C."/>
            <person name="Guy L."/>
            <person name="Ettema T.J."/>
        </authorList>
    </citation>
    <scope>NUCLEOTIDE SEQUENCE</scope>
</reference>
<gene>
    <name evidence="1" type="ORF">LCGC14_1867090</name>
</gene>
<sequence length="96" mass="10911">MIASDDVDYDAFRAEEKEIRELLTSWVQRTHDAGHKRGPIAVALIAVGVYEMVRARLFSRESFMTTMGNTWDVVVHEIASQQAADFLEHATGIKFR</sequence>
<comment type="caution">
    <text evidence="1">The sequence shown here is derived from an EMBL/GenBank/DDBJ whole genome shotgun (WGS) entry which is preliminary data.</text>
</comment>
<dbReference type="EMBL" id="LAZR01018989">
    <property type="protein sequence ID" value="KKL94195.1"/>
    <property type="molecule type" value="Genomic_DNA"/>
</dbReference>
<accession>A0A0F9IK50</accession>
<protein>
    <submittedName>
        <fullName evidence="1">Uncharacterized protein</fullName>
    </submittedName>
</protein>
<name>A0A0F9IK50_9ZZZZ</name>
<dbReference type="AlphaFoldDB" id="A0A0F9IK50"/>
<proteinExistence type="predicted"/>
<evidence type="ECO:0000313" key="1">
    <source>
        <dbReference type="EMBL" id="KKL94195.1"/>
    </source>
</evidence>